<evidence type="ECO:0000313" key="7">
    <source>
        <dbReference type="Proteomes" id="UP000199690"/>
    </source>
</evidence>
<dbReference type="Proteomes" id="UP000199690">
    <property type="component" value="Unassembled WGS sequence"/>
</dbReference>
<proteinExistence type="predicted"/>
<feature type="domain" description="LamG-like jellyroll fold" evidence="4">
    <location>
        <begin position="139"/>
        <end position="285"/>
    </location>
</feature>
<evidence type="ECO:0000256" key="1">
    <source>
        <dbReference type="ARBA" id="ARBA00022729"/>
    </source>
</evidence>
<keyword evidence="5" id="KW-0430">Lectin</keyword>
<keyword evidence="1 3" id="KW-0732">Signal</keyword>
<feature type="chain" id="PRO_5030028230" evidence="3">
    <location>
        <begin position="35"/>
        <end position="297"/>
    </location>
</feature>
<reference evidence="5" key="2">
    <citation type="submission" date="2016-10" db="EMBL/GenBank/DDBJ databases">
        <authorList>
            <person name="de Groot N.N."/>
        </authorList>
    </citation>
    <scope>NUCLEOTIDE SEQUENCE [LARGE SCALE GENOMIC DNA]</scope>
    <source>
        <strain evidence="5">ATCC 20501</strain>
    </source>
</reference>
<dbReference type="Gene3D" id="2.60.120.200">
    <property type="match status" value="1"/>
</dbReference>
<dbReference type="RefSeq" id="WP_093358187.1">
    <property type="nucleotide sequence ID" value="NZ_FNVB01000002.1"/>
</dbReference>
<dbReference type="SMART" id="SM00560">
    <property type="entry name" value="LamGL"/>
    <property type="match status" value="1"/>
</dbReference>
<protein>
    <submittedName>
        <fullName evidence="5">Concanavalin A-like lectin/glucanases superfamily protein</fullName>
    </submittedName>
</protein>
<evidence type="ECO:0000256" key="2">
    <source>
        <dbReference type="ARBA" id="ARBA00023157"/>
    </source>
</evidence>
<dbReference type="GO" id="GO:0030246">
    <property type="term" value="F:carbohydrate binding"/>
    <property type="evidence" value="ECO:0007669"/>
    <property type="project" value="UniProtKB-KW"/>
</dbReference>
<evidence type="ECO:0000313" key="8">
    <source>
        <dbReference type="Proteomes" id="UP000236729"/>
    </source>
</evidence>
<evidence type="ECO:0000259" key="4">
    <source>
        <dbReference type="SMART" id="SM00560"/>
    </source>
</evidence>
<keyword evidence="7" id="KW-1185">Reference proteome</keyword>
<name>A0A1H5XWY9_9PSEU</name>
<organism evidence="5 8">
    <name type="scientific">Saccharopolyspora kobensis</name>
    <dbReference type="NCBI Taxonomy" id="146035"/>
    <lineage>
        <taxon>Bacteria</taxon>
        <taxon>Bacillati</taxon>
        <taxon>Actinomycetota</taxon>
        <taxon>Actinomycetes</taxon>
        <taxon>Pseudonocardiales</taxon>
        <taxon>Pseudonocardiaceae</taxon>
        <taxon>Saccharopolyspora</taxon>
    </lineage>
</organism>
<accession>A0A1I2G1V4</accession>
<accession>A0A1H5XWY9</accession>
<dbReference type="Pfam" id="PF13385">
    <property type="entry name" value="Laminin_G_3"/>
    <property type="match status" value="1"/>
</dbReference>
<dbReference type="AlphaFoldDB" id="A0A1H5XWY9"/>
<dbReference type="EMBL" id="FOME01000019">
    <property type="protein sequence ID" value="SFF10621.1"/>
    <property type="molecule type" value="Genomic_DNA"/>
</dbReference>
<evidence type="ECO:0000313" key="6">
    <source>
        <dbReference type="EMBL" id="SFF10621.1"/>
    </source>
</evidence>
<feature type="signal peptide" evidence="3">
    <location>
        <begin position="1"/>
        <end position="34"/>
    </location>
</feature>
<sequence>MVSRVGGFAAGSPLRVALVAAVFAASFSVPMGSAAPVNGAPSDVAASEAARAQRARVVVESRTTPTKDVRLLTGQDSTLVHNWRLDETSGTTAADSVGGVPGTVQGAAAFAPGRVGNAIALDGVDDHVSTSTVNLRTSESFTVSAWVYLSSKHDGQFTAVSVDGANTSKFRLGHFLDRFETPFGSWVFEMPETDTESAPVTKAALSVLGAELNTWTHLVGVYDAVTGRVWLYVNGERVGDGNLQNPWSAAGGTQIGRGKEAGAPAEFWPGGVDDVRIYTERLSTDRIKTLYASYGAG</sequence>
<evidence type="ECO:0000256" key="3">
    <source>
        <dbReference type="SAM" id="SignalP"/>
    </source>
</evidence>
<reference evidence="7 8" key="1">
    <citation type="submission" date="2016-10" db="EMBL/GenBank/DDBJ databases">
        <authorList>
            <person name="Varghese N."/>
            <person name="Submissions S."/>
        </authorList>
    </citation>
    <scope>NUCLEOTIDE SEQUENCE [LARGE SCALE GENOMIC DNA]</scope>
    <source>
        <strain evidence="8">ATCC 20501</strain>
        <strain evidence="6 7">CGMCC 4.3529</strain>
    </source>
</reference>
<evidence type="ECO:0000313" key="5">
    <source>
        <dbReference type="EMBL" id="SEG16188.1"/>
    </source>
</evidence>
<keyword evidence="2" id="KW-1015">Disulfide bond</keyword>
<dbReference type="InterPro" id="IPR006558">
    <property type="entry name" value="LamG-like"/>
</dbReference>
<dbReference type="SMR" id="A0A1H5XWY9"/>
<dbReference type="Proteomes" id="UP000236729">
    <property type="component" value="Unassembled WGS sequence"/>
</dbReference>
<gene>
    <name evidence="5" type="ORF">SAMN02982929_01669</name>
    <name evidence="6" type="ORF">SAMN05216506_11973</name>
</gene>
<dbReference type="InterPro" id="IPR013320">
    <property type="entry name" value="ConA-like_dom_sf"/>
</dbReference>
<dbReference type="SUPFAM" id="SSF49899">
    <property type="entry name" value="Concanavalin A-like lectins/glucanases"/>
    <property type="match status" value="1"/>
</dbReference>
<dbReference type="EMBL" id="FNVB01000002">
    <property type="protein sequence ID" value="SEG16188.1"/>
    <property type="molecule type" value="Genomic_DNA"/>
</dbReference>